<protein>
    <submittedName>
        <fullName evidence="5">Transcriptional regulator</fullName>
    </submittedName>
</protein>
<keyword evidence="1" id="KW-0805">Transcription regulation</keyword>
<dbReference type="Gene3D" id="1.10.10.10">
    <property type="entry name" value="Winged helix-like DNA-binding domain superfamily/Winged helix DNA-binding domain"/>
    <property type="match status" value="1"/>
</dbReference>
<organism evidence="5 6">
    <name type="scientific">Ancylobacter defluvii</name>
    <dbReference type="NCBI Taxonomy" id="1282440"/>
    <lineage>
        <taxon>Bacteria</taxon>
        <taxon>Pseudomonadati</taxon>
        <taxon>Pseudomonadota</taxon>
        <taxon>Alphaproteobacteria</taxon>
        <taxon>Hyphomicrobiales</taxon>
        <taxon>Xanthobacteraceae</taxon>
        <taxon>Ancylobacter</taxon>
    </lineage>
</organism>
<evidence type="ECO:0000313" key="6">
    <source>
        <dbReference type="Proteomes" id="UP001143330"/>
    </source>
</evidence>
<evidence type="ECO:0000256" key="2">
    <source>
        <dbReference type="ARBA" id="ARBA00023125"/>
    </source>
</evidence>
<proteinExistence type="predicted"/>
<dbReference type="PANTHER" id="PTHR43132:SF2">
    <property type="entry name" value="ARSENICAL RESISTANCE OPERON REPRESSOR ARSR-RELATED"/>
    <property type="match status" value="1"/>
</dbReference>
<feature type="domain" description="HTH arsR-type" evidence="4">
    <location>
        <begin position="1"/>
        <end position="95"/>
    </location>
</feature>
<dbReference type="InterPro" id="IPR051011">
    <property type="entry name" value="Metal_resp_trans_reg"/>
</dbReference>
<dbReference type="SUPFAM" id="SSF46785">
    <property type="entry name" value="Winged helix' DNA-binding domain"/>
    <property type="match status" value="1"/>
</dbReference>
<reference evidence="5" key="1">
    <citation type="journal article" date="2014" name="Int. J. Syst. Evol. Microbiol.">
        <title>Complete genome sequence of Corynebacterium casei LMG S-19264T (=DSM 44701T), isolated from a smear-ripened cheese.</title>
        <authorList>
            <consortium name="US DOE Joint Genome Institute (JGI-PGF)"/>
            <person name="Walter F."/>
            <person name="Albersmeier A."/>
            <person name="Kalinowski J."/>
            <person name="Ruckert C."/>
        </authorList>
    </citation>
    <scope>NUCLEOTIDE SEQUENCE</scope>
    <source>
        <strain evidence="5">VKM B-2789</strain>
    </source>
</reference>
<dbReference type="SMART" id="SM00418">
    <property type="entry name" value="HTH_ARSR"/>
    <property type="match status" value="1"/>
</dbReference>
<dbReference type="GO" id="GO:0003700">
    <property type="term" value="F:DNA-binding transcription factor activity"/>
    <property type="evidence" value="ECO:0007669"/>
    <property type="project" value="InterPro"/>
</dbReference>
<dbReference type="InterPro" id="IPR011991">
    <property type="entry name" value="ArsR-like_HTH"/>
</dbReference>
<comment type="caution">
    <text evidence="5">The sequence shown here is derived from an EMBL/GenBank/DDBJ whole genome shotgun (WGS) entry which is preliminary data.</text>
</comment>
<dbReference type="CDD" id="cd00090">
    <property type="entry name" value="HTH_ARSR"/>
    <property type="match status" value="1"/>
</dbReference>
<keyword evidence="3" id="KW-0804">Transcription</keyword>
<dbReference type="Pfam" id="PF12840">
    <property type="entry name" value="HTH_20"/>
    <property type="match status" value="1"/>
</dbReference>
<reference evidence="5" key="2">
    <citation type="submission" date="2023-01" db="EMBL/GenBank/DDBJ databases">
        <authorList>
            <person name="Sun Q."/>
            <person name="Evtushenko L."/>
        </authorList>
    </citation>
    <scope>NUCLEOTIDE SEQUENCE</scope>
    <source>
        <strain evidence="5">VKM B-2789</strain>
    </source>
</reference>
<accession>A0A9W6JWG8</accession>
<dbReference type="InterPro" id="IPR036390">
    <property type="entry name" value="WH_DNA-bd_sf"/>
</dbReference>
<evidence type="ECO:0000256" key="1">
    <source>
        <dbReference type="ARBA" id="ARBA00023015"/>
    </source>
</evidence>
<dbReference type="Proteomes" id="UP001143330">
    <property type="component" value="Unassembled WGS sequence"/>
</dbReference>
<dbReference type="InterPro" id="IPR001845">
    <property type="entry name" value="HTH_ArsR_DNA-bd_dom"/>
</dbReference>
<evidence type="ECO:0000313" key="5">
    <source>
        <dbReference type="EMBL" id="GLK83856.1"/>
    </source>
</evidence>
<dbReference type="PRINTS" id="PR00778">
    <property type="entry name" value="HTHARSR"/>
</dbReference>
<name>A0A9W6JWG8_9HYPH</name>
<evidence type="ECO:0000259" key="4">
    <source>
        <dbReference type="PROSITE" id="PS50987"/>
    </source>
</evidence>
<keyword evidence="6" id="KW-1185">Reference proteome</keyword>
<keyword evidence="2" id="KW-0238">DNA-binding</keyword>
<dbReference type="PROSITE" id="PS50987">
    <property type="entry name" value="HTH_ARSR_2"/>
    <property type="match status" value="1"/>
</dbReference>
<dbReference type="NCBIfam" id="NF033788">
    <property type="entry name" value="HTH_metalloreg"/>
    <property type="match status" value="1"/>
</dbReference>
<dbReference type="PANTHER" id="PTHR43132">
    <property type="entry name" value="ARSENICAL RESISTANCE OPERON REPRESSOR ARSR-RELATED"/>
    <property type="match status" value="1"/>
</dbReference>
<evidence type="ECO:0000256" key="3">
    <source>
        <dbReference type="ARBA" id="ARBA00023163"/>
    </source>
</evidence>
<dbReference type="RefSeq" id="WP_213364056.1">
    <property type="nucleotide sequence ID" value="NZ_BSFM01000011.1"/>
</dbReference>
<dbReference type="GO" id="GO:0003677">
    <property type="term" value="F:DNA binding"/>
    <property type="evidence" value="ECO:0007669"/>
    <property type="project" value="UniProtKB-KW"/>
</dbReference>
<gene>
    <name evidence="5" type="ORF">GCM10017653_19260</name>
</gene>
<dbReference type="AlphaFoldDB" id="A0A9W6JWG8"/>
<dbReference type="EMBL" id="BSFM01000011">
    <property type="protein sequence ID" value="GLK83856.1"/>
    <property type="molecule type" value="Genomic_DNA"/>
</dbReference>
<dbReference type="InterPro" id="IPR036388">
    <property type="entry name" value="WH-like_DNA-bd_sf"/>
</dbReference>
<sequence>MDNAQAIDALAALAQPTRMDTFKLLVSREPDGVASGELARRMDVPHNTMSSHLSVLTRAGLVRGERHSRVIIYRADLDRLRAVVLFLLKDCCGGRAELCAPLIADLSPCCAPKDRFDD</sequence>